<dbReference type="PROSITE" id="PS50076">
    <property type="entry name" value="DNAJ_2"/>
    <property type="match status" value="1"/>
</dbReference>
<feature type="domain" description="J" evidence="1">
    <location>
        <begin position="179"/>
        <end position="243"/>
    </location>
</feature>
<accession>A0A0F9W820</accession>
<dbReference type="InterPro" id="IPR001623">
    <property type="entry name" value="DnaJ_domain"/>
</dbReference>
<organism evidence="2">
    <name type="scientific">marine sediment metagenome</name>
    <dbReference type="NCBI Taxonomy" id="412755"/>
    <lineage>
        <taxon>unclassified sequences</taxon>
        <taxon>metagenomes</taxon>
        <taxon>ecological metagenomes</taxon>
    </lineage>
</organism>
<dbReference type="CDD" id="cd06257">
    <property type="entry name" value="DnaJ"/>
    <property type="match status" value="1"/>
</dbReference>
<comment type="caution">
    <text evidence="2">The sequence shown here is derived from an EMBL/GenBank/DDBJ whole genome shotgun (WGS) entry which is preliminary data.</text>
</comment>
<gene>
    <name evidence="2" type="ORF">LCGC14_0043760</name>
</gene>
<dbReference type="Gene3D" id="1.10.287.110">
    <property type="entry name" value="DnaJ domain"/>
    <property type="match status" value="1"/>
</dbReference>
<dbReference type="SMART" id="SM00271">
    <property type="entry name" value="DnaJ"/>
    <property type="match status" value="1"/>
</dbReference>
<dbReference type="Pfam" id="PF05099">
    <property type="entry name" value="TerB"/>
    <property type="match status" value="1"/>
</dbReference>
<evidence type="ECO:0000313" key="2">
    <source>
        <dbReference type="EMBL" id="KKO08438.1"/>
    </source>
</evidence>
<protein>
    <recommendedName>
        <fullName evidence="1">J domain-containing protein</fullName>
    </recommendedName>
</protein>
<dbReference type="InterPro" id="IPR036869">
    <property type="entry name" value="J_dom_sf"/>
</dbReference>
<proteinExistence type="predicted"/>
<dbReference type="SUPFAM" id="SSF46565">
    <property type="entry name" value="Chaperone J-domain"/>
    <property type="match status" value="1"/>
</dbReference>
<dbReference type="Pfam" id="PF00226">
    <property type="entry name" value="DnaJ"/>
    <property type="match status" value="1"/>
</dbReference>
<dbReference type="Gene3D" id="1.10.3680.10">
    <property type="entry name" value="TerB-like"/>
    <property type="match status" value="1"/>
</dbReference>
<dbReference type="InterPro" id="IPR029024">
    <property type="entry name" value="TerB-like"/>
</dbReference>
<reference evidence="2" key="1">
    <citation type="journal article" date="2015" name="Nature">
        <title>Complex archaea that bridge the gap between prokaryotes and eukaryotes.</title>
        <authorList>
            <person name="Spang A."/>
            <person name="Saw J.H."/>
            <person name="Jorgensen S.L."/>
            <person name="Zaremba-Niedzwiedzka K."/>
            <person name="Martijn J."/>
            <person name="Lind A.E."/>
            <person name="van Eijk R."/>
            <person name="Schleper C."/>
            <person name="Guy L."/>
            <person name="Ettema T.J."/>
        </authorList>
    </citation>
    <scope>NUCLEOTIDE SEQUENCE</scope>
</reference>
<dbReference type="InterPro" id="IPR007791">
    <property type="entry name" value="DjlA_N"/>
</dbReference>
<sequence length="256" mass="28495">MTDDIATATNENSTPVTLRKSLWQLIISRISAFREDIGRTFESGHGVDSVTFSISFIALAAKLAKADGQVTRDEVSMFREIFTIPPQEKANAARVYNLCRQEVSGYHSYARKLSNALGSGEIADGLRHDVLDGLFHIAMADGEFHPGEEQFLLDVAEVFEIPDEQFDILVARHVPGRENPFDILGLPADASTEDARRAWRQLVKDNHPDVLASHGLPEEMRSLAESRMISINKAYEDVTNLFQARVLQTDDDIPSP</sequence>
<dbReference type="SUPFAM" id="SSF158682">
    <property type="entry name" value="TerB-like"/>
    <property type="match status" value="1"/>
</dbReference>
<name>A0A0F9W820_9ZZZZ</name>
<dbReference type="EMBL" id="LAZR01000009">
    <property type="protein sequence ID" value="KKO08438.1"/>
    <property type="molecule type" value="Genomic_DNA"/>
</dbReference>
<dbReference type="AlphaFoldDB" id="A0A0F9W820"/>
<evidence type="ECO:0000259" key="1">
    <source>
        <dbReference type="PROSITE" id="PS50076"/>
    </source>
</evidence>